<feature type="domain" description="Tetrapyrrole biosynthesis uroporphyrinogen III synthase" evidence="2">
    <location>
        <begin position="228"/>
        <end position="377"/>
    </location>
</feature>
<proteinExistence type="predicted"/>
<name>A0AAN8F020_9EURO</name>
<dbReference type="GO" id="GO:0005829">
    <property type="term" value="C:cytosol"/>
    <property type="evidence" value="ECO:0007669"/>
    <property type="project" value="TreeGrafter"/>
</dbReference>
<comment type="caution">
    <text evidence="3">The sequence shown here is derived from an EMBL/GenBank/DDBJ whole genome shotgun (WGS) entry which is preliminary data.</text>
</comment>
<organism evidence="3 4">
    <name type="scientific">Knufia fluminis</name>
    <dbReference type="NCBI Taxonomy" id="191047"/>
    <lineage>
        <taxon>Eukaryota</taxon>
        <taxon>Fungi</taxon>
        <taxon>Dikarya</taxon>
        <taxon>Ascomycota</taxon>
        <taxon>Pezizomycotina</taxon>
        <taxon>Eurotiomycetes</taxon>
        <taxon>Chaetothyriomycetidae</taxon>
        <taxon>Chaetothyriales</taxon>
        <taxon>Trichomeriaceae</taxon>
        <taxon>Knufia</taxon>
    </lineage>
</organism>
<feature type="compositionally biased region" description="Low complexity" evidence="1">
    <location>
        <begin position="107"/>
        <end position="117"/>
    </location>
</feature>
<evidence type="ECO:0000313" key="3">
    <source>
        <dbReference type="EMBL" id="KAK5957601.1"/>
    </source>
</evidence>
<evidence type="ECO:0000256" key="1">
    <source>
        <dbReference type="SAM" id="MobiDB-lite"/>
    </source>
</evidence>
<feature type="region of interest" description="Disordered" evidence="1">
    <location>
        <begin position="105"/>
        <end position="124"/>
    </location>
</feature>
<sequence length="392" mass="43669">MPSTSSPATPRTIPVLLLKTRSQPDDTYEEHFSNTTATSPDREASSTYTFSPHFIPVLEHTQNAPALSHLGDLLRTGELKRNYGGMIFTSQRAVEAWADTVHAVENDSPSAQPHQPQSDPPDPFSNMDMLTPFPLYVVGPATERALTTLTVQSAAIPHSPFRRLNTSIHGAHTGNGANLATFILRHYEQLHREHYFTYFEAPRLPYVPLLGMSSQNYGRKRLEADDPRLRKKPLLFLVGEVRRDVIPRTLAGAEDRIEVEEVEVYATGVMEGFEREFVGLCKRLDEEDAGGSGVRAVVVFSPQGSDVMLRGIGYLDGNGRATEKARRRWWQDEGGANVNAQVRWIVVTIGPTTRDHLRDTFGVEPDVCAEKPSPEGLRRGVEAFLREKNVTV</sequence>
<feature type="region of interest" description="Disordered" evidence="1">
    <location>
        <begin position="19"/>
        <end position="46"/>
    </location>
</feature>
<feature type="domain" description="Tetrapyrrole biosynthesis uroporphyrinogen III synthase" evidence="2">
    <location>
        <begin position="48"/>
        <end position="161"/>
    </location>
</feature>
<dbReference type="Gene3D" id="3.40.50.10090">
    <property type="match status" value="2"/>
</dbReference>
<dbReference type="GO" id="GO:0006780">
    <property type="term" value="P:uroporphyrinogen III biosynthetic process"/>
    <property type="evidence" value="ECO:0007669"/>
    <property type="project" value="InterPro"/>
</dbReference>
<feature type="compositionally biased region" description="Polar residues" evidence="1">
    <location>
        <begin position="33"/>
        <end position="46"/>
    </location>
</feature>
<dbReference type="AlphaFoldDB" id="A0AAN8F020"/>
<evidence type="ECO:0000313" key="4">
    <source>
        <dbReference type="Proteomes" id="UP001316803"/>
    </source>
</evidence>
<accession>A0AAN8F020</accession>
<dbReference type="InterPro" id="IPR039793">
    <property type="entry name" value="UROS/Hem4"/>
</dbReference>
<dbReference type="GO" id="GO:0004852">
    <property type="term" value="F:uroporphyrinogen-III synthase activity"/>
    <property type="evidence" value="ECO:0007669"/>
    <property type="project" value="InterPro"/>
</dbReference>
<protein>
    <recommendedName>
        <fullName evidence="2">Tetrapyrrole biosynthesis uroporphyrinogen III synthase domain-containing protein</fullName>
    </recommendedName>
</protein>
<dbReference type="InterPro" id="IPR036108">
    <property type="entry name" value="4pyrrol_syn_uPrphyn_synt_sf"/>
</dbReference>
<dbReference type="Proteomes" id="UP001316803">
    <property type="component" value="Unassembled WGS sequence"/>
</dbReference>
<gene>
    <name evidence="3" type="ORF">OHC33_000788</name>
</gene>
<evidence type="ECO:0000259" key="2">
    <source>
        <dbReference type="Pfam" id="PF02602"/>
    </source>
</evidence>
<dbReference type="EMBL" id="JAKLMC020000002">
    <property type="protein sequence ID" value="KAK5957601.1"/>
    <property type="molecule type" value="Genomic_DNA"/>
</dbReference>
<dbReference type="CDD" id="cd06578">
    <property type="entry name" value="HemD"/>
    <property type="match status" value="1"/>
</dbReference>
<reference evidence="3 4" key="1">
    <citation type="submission" date="2022-12" db="EMBL/GenBank/DDBJ databases">
        <title>Genomic features and morphological characterization of a novel Knufia sp. strain isolated from spacecraft assembly facility.</title>
        <authorList>
            <person name="Teixeira M."/>
            <person name="Chander A.M."/>
            <person name="Stajich J.E."/>
            <person name="Venkateswaran K."/>
        </authorList>
    </citation>
    <scope>NUCLEOTIDE SEQUENCE [LARGE SCALE GENOMIC DNA]</scope>
    <source>
        <strain evidence="3 4">FJI-L2-BK-P2</strain>
    </source>
</reference>
<keyword evidence="4" id="KW-1185">Reference proteome</keyword>
<dbReference type="InterPro" id="IPR003754">
    <property type="entry name" value="4pyrrol_synth_uPrphyn_synth"/>
</dbReference>
<dbReference type="Pfam" id="PF02602">
    <property type="entry name" value="HEM4"/>
    <property type="match status" value="2"/>
</dbReference>
<dbReference type="SUPFAM" id="SSF69618">
    <property type="entry name" value="HemD-like"/>
    <property type="match status" value="1"/>
</dbReference>
<dbReference type="PANTHER" id="PTHR12390">
    <property type="entry name" value="UROPORPHYRINOGEN III SYNTHASE"/>
    <property type="match status" value="1"/>
</dbReference>
<dbReference type="PANTHER" id="PTHR12390:SF0">
    <property type="entry name" value="UROPORPHYRINOGEN-III SYNTHASE"/>
    <property type="match status" value="1"/>
</dbReference>